<keyword evidence="2 3" id="KW-0408">Iron</keyword>
<dbReference type="Pfam" id="PF03171">
    <property type="entry name" value="2OG-FeII_Oxy"/>
    <property type="match status" value="1"/>
</dbReference>
<evidence type="ECO:0000256" key="3">
    <source>
        <dbReference type="RuleBase" id="RU003682"/>
    </source>
</evidence>
<dbReference type="PROSITE" id="PS51471">
    <property type="entry name" value="FE2OG_OXY"/>
    <property type="match status" value="1"/>
</dbReference>
<keyword evidence="6" id="KW-1185">Reference proteome</keyword>
<dbReference type="InterPro" id="IPR044861">
    <property type="entry name" value="IPNS-like_FE2OG_OXY"/>
</dbReference>
<dbReference type="InterPro" id="IPR027443">
    <property type="entry name" value="IPNS-like_sf"/>
</dbReference>
<keyword evidence="3" id="KW-0560">Oxidoreductase</keyword>
<evidence type="ECO:0000256" key="1">
    <source>
        <dbReference type="ARBA" id="ARBA00022723"/>
    </source>
</evidence>
<dbReference type="SUPFAM" id="SSF51197">
    <property type="entry name" value="Clavaminate synthase-like"/>
    <property type="match status" value="1"/>
</dbReference>
<protein>
    <recommendedName>
        <fullName evidence="4">Fe2OG dioxygenase domain-containing protein</fullName>
    </recommendedName>
</protein>
<dbReference type="FunFam" id="2.60.120.330:FF:000012">
    <property type="entry name" value="Gibberellin 20 oxidase 1"/>
    <property type="match status" value="1"/>
</dbReference>
<dbReference type="GO" id="GO:0016491">
    <property type="term" value="F:oxidoreductase activity"/>
    <property type="evidence" value="ECO:0007669"/>
    <property type="project" value="UniProtKB-KW"/>
</dbReference>
<dbReference type="EMBL" id="JAWXYG010000011">
    <property type="protein sequence ID" value="KAK4258718.1"/>
    <property type="molecule type" value="Genomic_DNA"/>
</dbReference>
<organism evidence="5 6">
    <name type="scientific">Acacia crassicarpa</name>
    <name type="common">northern wattle</name>
    <dbReference type="NCBI Taxonomy" id="499986"/>
    <lineage>
        <taxon>Eukaryota</taxon>
        <taxon>Viridiplantae</taxon>
        <taxon>Streptophyta</taxon>
        <taxon>Embryophyta</taxon>
        <taxon>Tracheophyta</taxon>
        <taxon>Spermatophyta</taxon>
        <taxon>Magnoliopsida</taxon>
        <taxon>eudicotyledons</taxon>
        <taxon>Gunneridae</taxon>
        <taxon>Pentapetalae</taxon>
        <taxon>rosids</taxon>
        <taxon>fabids</taxon>
        <taxon>Fabales</taxon>
        <taxon>Fabaceae</taxon>
        <taxon>Caesalpinioideae</taxon>
        <taxon>mimosoid clade</taxon>
        <taxon>Acacieae</taxon>
        <taxon>Acacia</taxon>
    </lineage>
</organism>
<dbReference type="Gene3D" id="2.60.120.330">
    <property type="entry name" value="B-lactam Antibiotic, Isopenicillin N Synthase, Chain"/>
    <property type="match status" value="1"/>
</dbReference>
<dbReference type="PRINTS" id="PR00682">
    <property type="entry name" value="IPNSYNTHASE"/>
</dbReference>
<feature type="domain" description="Fe2OG dioxygenase" evidence="4">
    <location>
        <begin position="190"/>
        <end position="292"/>
    </location>
</feature>
<dbReference type="PANTHER" id="PTHR47990">
    <property type="entry name" value="2-OXOGLUTARATE (2OG) AND FE(II)-DEPENDENT OXYGENASE SUPERFAMILY PROTEIN-RELATED"/>
    <property type="match status" value="1"/>
</dbReference>
<accession>A0AAE1IYH3</accession>
<dbReference type="Pfam" id="PF14226">
    <property type="entry name" value="DIOX_N"/>
    <property type="match status" value="1"/>
</dbReference>
<proteinExistence type="inferred from homology"/>
<evidence type="ECO:0000313" key="5">
    <source>
        <dbReference type="EMBL" id="KAK4258718.1"/>
    </source>
</evidence>
<dbReference type="AlphaFoldDB" id="A0AAE1IYH3"/>
<name>A0AAE1IYH3_9FABA</name>
<gene>
    <name evidence="5" type="ORF">QN277_005136</name>
</gene>
<keyword evidence="1 3" id="KW-0479">Metal-binding</keyword>
<dbReference type="InterPro" id="IPR026992">
    <property type="entry name" value="DIOX_N"/>
</dbReference>
<dbReference type="Proteomes" id="UP001293593">
    <property type="component" value="Unassembled WGS sequence"/>
</dbReference>
<evidence type="ECO:0000313" key="6">
    <source>
        <dbReference type="Proteomes" id="UP001293593"/>
    </source>
</evidence>
<dbReference type="InterPro" id="IPR050231">
    <property type="entry name" value="Iron_ascorbate_oxido_reductase"/>
</dbReference>
<dbReference type="InterPro" id="IPR005123">
    <property type="entry name" value="Oxoglu/Fe-dep_dioxygenase_dom"/>
</dbReference>
<evidence type="ECO:0000259" key="4">
    <source>
        <dbReference type="PROSITE" id="PS51471"/>
    </source>
</evidence>
<comment type="caution">
    <text evidence="5">The sequence shown here is derived from an EMBL/GenBank/DDBJ whole genome shotgun (WGS) entry which is preliminary data.</text>
</comment>
<sequence>MGEIDRAYIQNPDHRSKPRTVDVDAIAGEIPVINLSLGNEQLVSQVGSACEAWGFFQVINHGVPVELHKKIEICSKKFFDQSLEEKKKVARDETNSLGYYDVEHTKNVRDWKEVYDYLISNSVQFPASPDLQDPELRTITNRWPQYPPEFRETLEEYGREIEKVAYKLLELVALSLGLPARRFHGYFQEKQLSILRLNYYAPCPLPHLALGVGRHKDSGALTLLAQDDVVGLEVKRKSDGDWIPVKPLPHALIVNVADCLQVWSNDKYESVEHRAVVNSEKGRYSFPFFFFPAPQVVVKPLEELVNEKNPARYREYNWGKYYANRIYGDFKKREVDNLQVHHFTIQD</sequence>
<evidence type="ECO:0000256" key="2">
    <source>
        <dbReference type="ARBA" id="ARBA00023004"/>
    </source>
</evidence>
<reference evidence="5" key="1">
    <citation type="submission" date="2023-10" db="EMBL/GenBank/DDBJ databases">
        <title>Chromosome-level genome of the transformable northern wattle, Acacia crassicarpa.</title>
        <authorList>
            <person name="Massaro I."/>
            <person name="Sinha N.R."/>
            <person name="Poethig S."/>
            <person name="Leichty A.R."/>
        </authorList>
    </citation>
    <scope>NUCLEOTIDE SEQUENCE</scope>
    <source>
        <strain evidence="5">Acra3RX</strain>
        <tissue evidence="5">Leaf</tissue>
    </source>
</reference>
<comment type="similarity">
    <text evidence="3">Belongs to the iron/ascorbate-dependent oxidoreductase family.</text>
</comment>
<dbReference type="GO" id="GO:0046872">
    <property type="term" value="F:metal ion binding"/>
    <property type="evidence" value="ECO:0007669"/>
    <property type="project" value="UniProtKB-KW"/>
</dbReference>